<dbReference type="SUPFAM" id="SSF51735">
    <property type="entry name" value="NAD(P)-binding Rossmann-fold domains"/>
    <property type="match status" value="1"/>
</dbReference>
<evidence type="ECO:0000259" key="3">
    <source>
        <dbReference type="Pfam" id="PF01370"/>
    </source>
</evidence>
<dbReference type="GO" id="GO:0016616">
    <property type="term" value="F:oxidoreductase activity, acting on the CH-OH group of donors, NAD or NADP as acceptor"/>
    <property type="evidence" value="ECO:0007669"/>
    <property type="project" value="TreeGrafter"/>
</dbReference>
<organism evidence="4 5">
    <name type="scientific">Trichoderma aggressivum f. europaeum</name>
    <dbReference type="NCBI Taxonomy" id="173218"/>
    <lineage>
        <taxon>Eukaryota</taxon>
        <taxon>Fungi</taxon>
        <taxon>Dikarya</taxon>
        <taxon>Ascomycota</taxon>
        <taxon>Pezizomycotina</taxon>
        <taxon>Sordariomycetes</taxon>
        <taxon>Hypocreomycetidae</taxon>
        <taxon>Hypocreales</taxon>
        <taxon>Hypocreaceae</taxon>
        <taxon>Trichoderma</taxon>
    </lineage>
</organism>
<dbReference type="GeneID" id="87918655"/>
<dbReference type="Gene3D" id="3.40.50.720">
    <property type="entry name" value="NAD(P)-binding Rossmann-like Domain"/>
    <property type="match status" value="1"/>
</dbReference>
<evidence type="ECO:0000313" key="4">
    <source>
        <dbReference type="EMBL" id="KAK4076753.1"/>
    </source>
</evidence>
<reference evidence="4" key="1">
    <citation type="submission" date="2023-11" db="EMBL/GenBank/DDBJ databases">
        <title>The genome sequences of three competitors of mushroom-forming fungi.</title>
        <authorList>
            <person name="Beijen E."/>
            <person name="Ohm R.A."/>
        </authorList>
    </citation>
    <scope>NUCLEOTIDE SEQUENCE</scope>
    <source>
        <strain evidence="4">CBS 100526</strain>
    </source>
</reference>
<dbReference type="AlphaFoldDB" id="A0AAE1II55"/>
<dbReference type="Pfam" id="PF01370">
    <property type="entry name" value="Epimerase"/>
    <property type="match status" value="1"/>
</dbReference>
<comment type="similarity">
    <text evidence="2">Belongs to the NAD(P)-dependent epimerase/dehydratase family. Dihydroflavonol-4-reductase subfamily.</text>
</comment>
<dbReference type="InterPro" id="IPR050425">
    <property type="entry name" value="NAD(P)_dehydrat-like"/>
</dbReference>
<feature type="domain" description="NAD-dependent epimerase/dehydratase" evidence="3">
    <location>
        <begin position="13"/>
        <end position="258"/>
    </location>
</feature>
<sequence length="342" mass="37281">MAPKTTLPVGSLILVTGVSGYISAQIVQQLLDRGYKVRGTVRDPVKSEWLSNDLFATHTASGSFHLVGLKDINDEGQVKAAVKGVDGVIHVATPNTLDPNPNNVIPETIDLVIKLARAAAAEKSVKEFVYTSTIAATSMLPFQPGFHFDGTNWNEAVRDIAWAPPPYTPERGFPVYIQSKVEAEQAFWKFVEEENPSFASNTIIVATVFGPRLHVSQGGSTTAWLFGLANNDPSALQFFPTSIFVDVRDVALLHIAALLDPTIKNARLPAWSTEFYWEDVLDILRKHQPGKPFPANPDITKVPLGTADTKQAKKALQEWGGQDDFISLEKGVIDTLKGAPLP</sequence>
<comment type="caution">
    <text evidence="4">The sequence shown here is derived from an EMBL/GenBank/DDBJ whole genome shotgun (WGS) entry which is preliminary data.</text>
</comment>
<protein>
    <recommendedName>
        <fullName evidence="3">NAD-dependent epimerase/dehydratase domain-containing protein</fullName>
    </recommendedName>
</protein>
<dbReference type="PANTHER" id="PTHR10366">
    <property type="entry name" value="NAD DEPENDENT EPIMERASE/DEHYDRATASE"/>
    <property type="match status" value="1"/>
</dbReference>
<accession>A0AAE1II55</accession>
<keyword evidence="1" id="KW-0560">Oxidoreductase</keyword>
<dbReference type="PANTHER" id="PTHR10366:SF562">
    <property type="entry name" value="ALDEHYDE REDUCTASE II (AFU_ORTHOLOGUE AFUA_1G11360)"/>
    <property type="match status" value="1"/>
</dbReference>
<dbReference type="Proteomes" id="UP001273209">
    <property type="component" value="Unassembled WGS sequence"/>
</dbReference>
<evidence type="ECO:0000256" key="2">
    <source>
        <dbReference type="ARBA" id="ARBA00023445"/>
    </source>
</evidence>
<proteinExistence type="inferred from homology"/>
<dbReference type="InterPro" id="IPR001509">
    <property type="entry name" value="Epimerase_deHydtase"/>
</dbReference>
<keyword evidence="5" id="KW-1185">Reference proteome</keyword>
<evidence type="ECO:0000313" key="5">
    <source>
        <dbReference type="Proteomes" id="UP001273209"/>
    </source>
</evidence>
<dbReference type="InterPro" id="IPR036291">
    <property type="entry name" value="NAD(P)-bd_dom_sf"/>
</dbReference>
<dbReference type="RefSeq" id="XP_062756863.1">
    <property type="nucleotide sequence ID" value="XM_062898750.1"/>
</dbReference>
<dbReference type="EMBL" id="JAWRVG010000013">
    <property type="protein sequence ID" value="KAK4076753.1"/>
    <property type="molecule type" value="Genomic_DNA"/>
</dbReference>
<name>A0AAE1II55_9HYPO</name>
<evidence type="ECO:0000256" key="1">
    <source>
        <dbReference type="ARBA" id="ARBA00023002"/>
    </source>
</evidence>
<gene>
    <name evidence="4" type="ORF">Triagg1_4356</name>
</gene>